<keyword evidence="1" id="KW-0732">Signal</keyword>
<evidence type="ECO:0000313" key="2">
    <source>
        <dbReference type="EMBL" id="NYA72256.1"/>
    </source>
</evidence>
<feature type="chain" id="PRO_5031006044" description="Lipocalin-like domain-containing protein" evidence="1">
    <location>
        <begin position="19"/>
        <end position="141"/>
    </location>
</feature>
<comment type="caution">
    <text evidence="2">The sequence shown here is derived from an EMBL/GenBank/DDBJ whole genome shotgun (WGS) entry which is preliminary data.</text>
</comment>
<gene>
    <name evidence="2" type="ORF">HZF10_15105</name>
</gene>
<proteinExistence type="predicted"/>
<accession>A0A7Y9C6C3</accession>
<sequence>MKHLLALALAFLCNFAFAQTDTQLRYTSSSRQFFMWNEKTQSYELKDNEEEHSLIDIREQVNKNSGYAVICMTDDGKTRLFHGNITGYTKSENGESTWSLRSKILKSRIVLNVEKKTLTYSYEANDERYMKIFVFKLEFPE</sequence>
<name>A0A7Y9C6C3_9FLAO</name>
<reference evidence="2 3" key="1">
    <citation type="submission" date="2020-07" db="EMBL/GenBank/DDBJ databases">
        <authorList>
            <person name="Sun Q."/>
        </authorList>
    </citation>
    <scope>NUCLEOTIDE SEQUENCE [LARGE SCALE GENOMIC DNA]</scope>
    <source>
        <strain evidence="2 3">MAH-1</strain>
    </source>
</reference>
<evidence type="ECO:0008006" key="4">
    <source>
        <dbReference type="Google" id="ProtNLM"/>
    </source>
</evidence>
<dbReference type="Proteomes" id="UP000535020">
    <property type="component" value="Unassembled WGS sequence"/>
</dbReference>
<dbReference type="AlphaFoldDB" id="A0A7Y9C6C3"/>
<organism evidence="2 3">
    <name type="scientific">Flavobacterium agri</name>
    <dbReference type="NCBI Taxonomy" id="2743471"/>
    <lineage>
        <taxon>Bacteria</taxon>
        <taxon>Pseudomonadati</taxon>
        <taxon>Bacteroidota</taxon>
        <taxon>Flavobacteriia</taxon>
        <taxon>Flavobacteriales</taxon>
        <taxon>Flavobacteriaceae</taxon>
        <taxon>Flavobacterium</taxon>
    </lineage>
</organism>
<dbReference type="RefSeq" id="WP_176007061.1">
    <property type="nucleotide sequence ID" value="NZ_JABWMI010000018.1"/>
</dbReference>
<evidence type="ECO:0000313" key="3">
    <source>
        <dbReference type="Proteomes" id="UP000535020"/>
    </source>
</evidence>
<keyword evidence="3" id="KW-1185">Reference proteome</keyword>
<dbReference type="EMBL" id="JACBJI010000007">
    <property type="protein sequence ID" value="NYA72256.1"/>
    <property type="molecule type" value="Genomic_DNA"/>
</dbReference>
<feature type="signal peptide" evidence="1">
    <location>
        <begin position="1"/>
        <end position="18"/>
    </location>
</feature>
<evidence type="ECO:0000256" key="1">
    <source>
        <dbReference type="SAM" id="SignalP"/>
    </source>
</evidence>
<protein>
    <recommendedName>
        <fullName evidence="4">Lipocalin-like domain-containing protein</fullName>
    </recommendedName>
</protein>